<evidence type="ECO:0000313" key="2">
    <source>
        <dbReference type="EMBL" id="GAJ96960.1"/>
    </source>
</evidence>
<comment type="caution">
    <text evidence="2">The sequence shown here is derived from an EMBL/GenBank/DDBJ whole genome shotgun (WGS) entry which is preliminary data.</text>
</comment>
<evidence type="ECO:0000313" key="3">
    <source>
        <dbReference type="Proteomes" id="UP000026941"/>
    </source>
</evidence>
<name>A0AA87Q7E9_RHIRH</name>
<evidence type="ECO:0000256" key="1">
    <source>
        <dbReference type="SAM" id="MobiDB-lite"/>
    </source>
</evidence>
<evidence type="ECO:0008006" key="4">
    <source>
        <dbReference type="Google" id="ProtNLM"/>
    </source>
</evidence>
<reference evidence="2 3" key="1">
    <citation type="submission" date="2014-05" db="EMBL/GenBank/DDBJ databases">
        <title>Whole genome shotgun sequence of Rhizobium rhizogenes NBRC 13257.</title>
        <authorList>
            <person name="Katano-Makiyama Y."/>
            <person name="Hosoyama A."/>
            <person name="Hashimoto M."/>
            <person name="Hosoyama Y."/>
            <person name="Noguchi M."/>
            <person name="Tsuchikane K."/>
            <person name="Kimura A."/>
            <person name="Ohji S."/>
            <person name="Ichikawa N."/>
            <person name="Yamazoe A."/>
            <person name="Fujita N."/>
        </authorList>
    </citation>
    <scope>NUCLEOTIDE SEQUENCE [LARGE SCALE GENOMIC DNA]</scope>
    <source>
        <strain evidence="2 3">NBRC 13257</strain>
    </source>
</reference>
<sequence length="113" mass="12113">MASILSNILSIFTGGGASTTSAEKTGGSTLSAEPQAHGDCTIHATPQREGNQFRLMGRIEKDVNGETLVRNFIRADVFTSADDALESTFRKARQIIDQNGPSLFGDGEKVRQV</sequence>
<dbReference type="InterPro" id="IPR018772">
    <property type="entry name" value="Transcription_activator_HlyU"/>
</dbReference>
<accession>A0AA87Q7E9</accession>
<dbReference type="AlphaFoldDB" id="A0AA87Q7E9"/>
<dbReference type="Proteomes" id="UP000026941">
    <property type="component" value="Unassembled WGS sequence"/>
</dbReference>
<organism evidence="2 3">
    <name type="scientific">Rhizobium rhizogenes NBRC 13257</name>
    <dbReference type="NCBI Taxonomy" id="1220581"/>
    <lineage>
        <taxon>Bacteria</taxon>
        <taxon>Pseudomonadati</taxon>
        <taxon>Pseudomonadota</taxon>
        <taxon>Alphaproteobacteria</taxon>
        <taxon>Hyphomicrobiales</taxon>
        <taxon>Rhizobiaceae</taxon>
        <taxon>Rhizobium/Agrobacterium group</taxon>
        <taxon>Rhizobium</taxon>
    </lineage>
</organism>
<feature type="compositionally biased region" description="Polar residues" evidence="1">
    <location>
        <begin position="18"/>
        <end position="32"/>
    </location>
</feature>
<feature type="region of interest" description="Disordered" evidence="1">
    <location>
        <begin position="13"/>
        <end position="46"/>
    </location>
</feature>
<dbReference type="Pfam" id="PF10115">
    <property type="entry name" value="HlyU"/>
    <property type="match status" value="1"/>
</dbReference>
<gene>
    <name evidence="2" type="ORF">RRH01S_28_00360</name>
</gene>
<protein>
    <recommendedName>
        <fullName evidence="4">Transcriptional activator HlyU</fullName>
    </recommendedName>
</protein>
<dbReference type="RefSeq" id="WP_007690872.1">
    <property type="nucleotide sequence ID" value="NZ_BAYX01000028.1"/>
</dbReference>
<dbReference type="EMBL" id="BAYX01000028">
    <property type="protein sequence ID" value="GAJ96960.1"/>
    <property type="molecule type" value="Genomic_DNA"/>
</dbReference>
<proteinExistence type="predicted"/>